<dbReference type="AlphaFoldDB" id="A0A0F9PRM9"/>
<sequence>MSGESQMWDYLGPKLRKYGHFERIESHETAIGTPDVNYCINGYNNYIELKHTKSEKKGFKLRPSQCGWFKKRVKAGGQPWLLAQSDIPGKSRGIVLIPGTDVPPLIHTTSIMDWLRAGVMVWKDKIDIDNLIQFLKYYLVVNQDSDSIPGEDSSSLILPSHLRKN</sequence>
<organism evidence="1">
    <name type="scientific">marine sediment metagenome</name>
    <dbReference type="NCBI Taxonomy" id="412755"/>
    <lineage>
        <taxon>unclassified sequences</taxon>
        <taxon>metagenomes</taxon>
        <taxon>ecological metagenomes</taxon>
    </lineage>
</organism>
<accession>A0A0F9PRM9</accession>
<evidence type="ECO:0008006" key="2">
    <source>
        <dbReference type="Google" id="ProtNLM"/>
    </source>
</evidence>
<proteinExistence type="predicted"/>
<comment type="caution">
    <text evidence="1">The sequence shown here is derived from an EMBL/GenBank/DDBJ whole genome shotgun (WGS) entry which is preliminary data.</text>
</comment>
<reference evidence="1" key="1">
    <citation type="journal article" date="2015" name="Nature">
        <title>Complex archaea that bridge the gap between prokaryotes and eukaryotes.</title>
        <authorList>
            <person name="Spang A."/>
            <person name="Saw J.H."/>
            <person name="Jorgensen S.L."/>
            <person name="Zaremba-Niedzwiedzka K."/>
            <person name="Martijn J."/>
            <person name="Lind A.E."/>
            <person name="van Eijk R."/>
            <person name="Schleper C."/>
            <person name="Guy L."/>
            <person name="Ettema T.J."/>
        </authorList>
    </citation>
    <scope>NUCLEOTIDE SEQUENCE</scope>
</reference>
<dbReference type="EMBL" id="LAZR01002646">
    <property type="protein sequence ID" value="KKN27337.1"/>
    <property type="molecule type" value="Genomic_DNA"/>
</dbReference>
<evidence type="ECO:0000313" key="1">
    <source>
        <dbReference type="EMBL" id="KKN27337.1"/>
    </source>
</evidence>
<gene>
    <name evidence="1" type="ORF">LCGC14_0865620</name>
</gene>
<name>A0A0F9PRM9_9ZZZZ</name>
<protein>
    <recommendedName>
        <fullName evidence="2">Protein NO VEIN C-terminal domain-containing protein</fullName>
    </recommendedName>
</protein>